<dbReference type="PANTHER" id="PTHR35868">
    <property type="entry name" value="DUF2804 DOMAIN-CONTAINING PROTEIN-RELATED"/>
    <property type="match status" value="1"/>
</dbReference>
<dbReference type="Proteomes" id="UP000240739">
    <property type="component" value="Unassembled WGS sequence"/>
</dbReference>
<dbReference type="PANTHER" id="PTHR35868:SF4">
    <property type="entry name" value="DUF2804 DOMAIN-CONTAINING PROTEIN"/>
    <property type="match status" value="1"/>
</dbReference>
<organism evidence="1 2">
    <name type="scientific">Paraconexibacter algicola</name>
    <dbReference type="NCBI Taxonomy" id="2133960"/>
    <lineage>
        <taxon>Bacteria</taxon>
        <taxon>Bacillati</taxon>
        <taxon>Actinomycetota</taxon>
        <taxon>Thermoleophilia</taxon>
        <taxon>Solirubrobacterales</taxon>
        <taxon>Paraconexibacteraceae</taxon>
        <taxon>Paraconexibacter</taxon>
    </lineage>
</organism>
<evidence type="ECO:0008006" key="3">
    <source>
        <dbReference type="Google" id="ProtNLM"/>
    </source>
</evidence>
<sequence length="294" mass="31728">MPPVPPARIVLPAGDAAAGRGREALAAGVAAGLLPPARMPLVHDRRPLKRWRYVGVYGPELMLCAGRVVLGGAPQAFWAVWDREAQQLHERTSFSPSRVRLPDGGVGVRDRGVEIDLRIDRDGDAVETVSRHGRSHIWTRKQGAAARGTVTIDGRTRHLVGRALIDDSAGYHARTTDWEWAAGIGATADGVALTWNLVTGIHDAPTGSERTVWADGVATEVGPVRFAADLATVTFAEGEELRFHAEAERTRRDRVGPFVSSDYRQPFGSVSGTLPGGHVLAAGFGVMERHHARW</sequence>
<proteinExistence type="predicted"/>
<dbReference type="RefSeq" id="WP_107570332.1">
    <property type="nucleotide sequence ID" value="NZ_PYYB01000002.1"/>
</dbReference>
<gene>
    <name evidence="1" type="ORF">C7Y72_16835</name>
</gene>
<comment type="caution">
    <text evidence="1">The sequence shown here is derived from an EMBL/GenBank/DDBJ whole genome shotgun (WGS) entry which is preliminary data.</text>
</comment>
<dbReference type="EMBL" id="PYYB01000002">
    <property type="protein sequence ID" value="PTL56613.1"/>
    <property type="molecule type" value="Genomic_DNA"/>
</dbReference>
<dbReference type="InterPro" id="IPR021243">
    <property type="entry name" value="DUF2804"/>
</dbReference>
<dbReference type="Pfam" id="PF10974">
    <property type="entry name" value="DUF2804"/>
    <property type="match status" value="1"/>
</dbReference>
<evidence type="ECO:0000313" key="2">
    <source>
        <dbReference type="Proteomes" id="UP000240739"/>
    </source>
</evidence>
<keyword evidence="2" id="KW-1185">Reference proteome</keyword>
<dbReference type="OrthoDB" id="5185752at2"/>
<evidence type="ECO:0000313" key="1">
    <source>
        <dbReference type="EMBL" id="PTL56613.1"/>
    </source>
</evidence>
<name>A0A2T4UFR3_9ACTN</name>
<protein>
    <recommendedName>
        <fullName evidence="3">DUF2804 domain-containing protein</fullName>
    </recommendedName>
</protein>
<reference evidence="1 2" key="1">
    <citation type="submission" date="2018-03" db="EMBL/GenBank/DDBJ databases">
        <title>Aquarubrobacter algicola gen. nov., sp. nov., a novel actinobacterium isolated from shallow eutrophic lake during the end of cyanobacterial harmful algal blooms.</title>
        <authorList>
            <person name="Chun S.J."/>
        </authorList>
    </citation>
    <scope>NUCLEOTIDE SEQUENCE [LARGE SCALE GENOMIC DNA]</scope>
    <source>
        <strain evidence="1 2">Seoho-28</strain>
    </source>
</reference>
<dbReference type="AlphaFoldDB" id="A0A2T4UFR3"/>
<accession>A0A2T4UFR3</accession>